<feature type="compositionally biased region" description="Low complexity" evidence="1">
    <location>
        <begin position="67"/>
        <end position="76"/>
    </location>
</feature>
<dbReference type="EMBL" id="JADCTT010000020">
    <property type="protein sequence ID" value="KAF9742540.1"/>
    <property type="molecule type" value="Genomic_DNA"/>
</dbReference>
<sequence>MFLCVRYSVNGQEYWDNNNSANFQVDFRKKYLPQNGKDGARGKGNGALPRSNRRRNTHDGRPVSTPSSFSEFNNEEASTMTSPSTRFLASLGLVFGSSPSPAATLPVTTLPRACRRPAALRSRTDMTLAPL</sequence>
<dbReference type="Gene3D" id="2.60.40.2440">
    <property type="entry name" value="Carbohydrate binding type-21 domain"/>
    <property type="match status" value="1"/>
</dbReference>
<gene>
    <name evidence="3" type="ORF">IM811_009193</name>
</gene>
<feature type="domain" description="CBM21" evidence="2">
    <location>
        <begin position="1"/>
        <end position="26"/>
    </location>
</feature>
<dbReference type="AlphaFoldDB" id="A0A8H7K1I1"/>
<feature type="region of interest" description="Disordered" evidence="1">
    <location>
        <begin position="32"/>
        <end position="83"/>
    </location>
</feature>
<evidence type="ECO:0000259" key="2">
    <source>
        <dbReference type="Pfam" id="PF03370"/>
    </source>
</evidence>
<comment type="caution">
    <text evidence="3">The sequence shown here is derived from an EMBL/GenBank/DDBJ whole genome shotgun (WGS) entry which is preliminary data.</text>
</comment>
<dbReference type="Pfam" id="PF03370">
    <property type="entry name" value="CBM_21"/>
    <property type="match status" value="1"/>
</dbReference>
<dbReference type="InterPro" id="IPR005036">
    <property type="entry name" value="CBM21_dom"/>
</dbReference>
<evidence type="ECO:0000313" key="4">
    <source>
        <dbReference type="Proteomes" id="UP000616885"/>
    </source>
</evidence>
<proteinExistence type="predicted"/>
<evidence type="ECO:0000313" key="3">
    <source>
        <dbReference type="EMBL" id="KAF9742540.1"/>
    </source>
</evidence>
<accession>A0A8H7K1I1</accession>
<reference evidence="3" key="1">
    <citation type="submission" date="2020-10" db="EMBL/GenBank/DDBJ databases">
        <title>High-Quality Genome Resource of Clonostachys rosea strain S41 by Oxford Nanopore Long-Read Sequencing.</title>
        <authorList>
            <person name="Wang H."/>
        </authorList>
    </citation>
    <scope>NUCLEOTIDE SEQUENCE</scope>
    <source>
        <strain evidence="3">S41</strain>
    </source>
</reference>
<dbReference type="InterPro" id="IPR038175">
    <property type="entry name" value="CBM21_dom_sf"/>
</dbReference>
<evidence type="ECO:0000256" key="1">
    <source>
        <dbReference type="SAM" id="MobiDB-lite"/>
    </source>
</evidence>
<organism evidence="3 4">
    <name type="scientific">Bionectria ochroleuca</name>
    <name type="common">Gliocladium roseum</name>
    <dbReference type="NCBI Taxonomy" id="29856"/>
    <lineage>
        <taxon>Eukaryota</taxon>
        <taxon>Fungi</taxon>
        <taxon>Dikarya</taxon>
        <taxon>Ascomycota</taxon>
        <taxon>Pezizomycotina</taxon>
        <taxon>Sordariomycetes</taxon>
        <taxon>Hypocreomycetidae</taxon>
        <taxon>Hypocreales</taxon>
        <taxon>Bionectriaceae</taxon>
        <taxon>Clonostachys</taxon>
    </lineage>
</organism>
<protein>
    <recommendedName>
        <fullName evidence="2">CBM21 domain-containing protein</fullName>
    </recommendedName>
</protein>
<name>A0A8H7K1I1_BIOOC</name>
<dbReference type="Proteomes" id="UP000616885">
    <property type="component" value="Unassembled WGS sequence"/>
</dbReference>